<accession>A0A4Q4N513</accession>
<dbReference type="GO" id="GO:0046872">
    <property type="term" value="F:metal ion binding"/>
    <property type="evidence" value="ECO:0007669"/>
    <property type="project" value="UniProtKB-KW"/>
</dbReference>
<evidence type="ECO:0000256" key="1">
    <source>
        <dbReference type="ARBA" id="ARBA00004128"/>
    </source>
</evidence>
<dbReference type="Gene3D" id="3.40.1110.10">
    <property type="entry name" value="Calcium-transporting ATPase, cytoplasmic domain N"/>
    <property type="match status" value="1"/>
</dbReference>
<evidence type="ECO:0000256" key="3">
    <source>
        <dbReference type="ARBA" id="ARBA00022554"/>
    </source>
</evidence>
<reference evidence="21" key="1">
    <citation type="journal article" date="2019" name="bioRxiv">
        <title>Genomics, evolutionary history and diagnostics of the Alternaria alternata species group including apple and Asian pear pathotypes.</title>
        <authorList>
            <person name="Armitage A.D."/>
            <person name="Cockerton H.M."/>
            <person name="Sreenivasaprasad S."/>
            <person name="Woodhall J.W."/>
            <person name="Lane C.R."/>
            <person name="Harrison R.J."/>
            <person name="Clarkson J.P."/>
        </authorList>
    </citation>
    <scope>NUCLEOTIDE SEQUENCE [LARGE SCALE GENOMIC DNA]</scope>
    <source>
        <strain evidence="21">FERA 1177</strain>
    </source>
</reference>
<evidence type="ECO:0000256" key="17">
    <source>
        <dbReference type="RuleBase" id="RU361146"/>
    </source>
</evidence>
<dbReference type="InterPro" id="IPR023214">
    <property type="entry name" value="HAD_sf"/>
</dbReference>
<dbReference type="GO" id="GO:0005388">
    <property type="term" value="F:P-type calcium transporter activity"/>
    <property type="evidence" value="ECO:0007669"/>
    <property type="project" value="UniProtKB-EC"/>
</dbReference>
<dbReference type="EC" id="7.2.2.10" evidence="17"/>
<feature type="transmembrane region" description="Helical" evidence="17">
    <location>
        <begin position="678"/>
        <end position="696"/>
    </location>
</feature>
<evidence type="ECO:0000256" key="2">
    <source>
        <dbReference type="ARBA" id="ARBA00022448"/>
    </source>
</evidence>
<keyword evidence="14 17" id="KW-0472">Membrane</keyword>
<dbReference type="InterPro" id="IPR018303">
    <property type="entry name" value="ATPase_P-typ_P_site"/>
</dbReference>
<keyword evidence="5 17" id="KW-0812">Transmembrane</keyword>
<dbReference type="PANTHER" id="PTHR24093:SF346">
    <property type="entry name" value="CALCIUM-TRANSPORTING ATPASE"/>
    <property type="match status" value="1"/>
</dbReference>
<comment type="function">
    <text evidence="17">Catalyzes the hydrolysis of ATP coupled with the transport of calcium.</text>
</comment>
<keyword evidence="6" id="KW-0479">Metal-binding</keyword>
<dbReference type="SUPFAM" id="SSF81660">
    <property type="entry name" value="Metal cation-transporting ATPase, ATP-binding domain N"/>
    <property type="match status" value="1"/>
</dbReference>
<dbReference type="Gene3D" id="2.70.150.10">
    <property type="entry name" value="Calcium-transporting ATPase, cytoplasmic transduction domain A"/>
    <property type="match status" value="1"/>
</dbReference>
<proteinExistence type="inferred from homology"/>
<keyword evidence="7 17" id="KW-0547">Nucleotide-binding</keyword>
<dbReference type="NCBIfam" id="TIGR01494">
    <property type="entry name" value="ATPase_P-type"/>
    <property type="match status" value="2"/>
</dbReference>
<dbReference type="GO" id="GO:0016887">
    <property type="term" value="F:ATP hydrolysis activity"/>
    <property type="evidence" value="ECO:0007669"/>
    <property type="project" value="InterPro"/>
</dbReference>
<feature type="domain" description="P-type ATPase A" evidence="18">
    <location>
        <begin position="2"/>
        <end position="103"/>
    </location>
</feature>
<evidence type="ECO:0000259" key="18">
    <source>
        <dbReference type="Pfam" id="PF00122"/>
    </source>
</evidence>
<evidence type="ECO:0000256" key="13">
    <source>
        <dbReference type="ARBA" id="ARBA00023065"/>
    </source>
</evidence>
<evidence type="ECO:0000313" key="20">
    <source>
        <dbReference type="EMBL" id="RYN70772.1"/>
    </source>
</evidence>
<dbReference type="InterPro" id="IPR023299">
    <property type="entry name" value="ATPase_P-typ_cyto_dom_N"/>
</dbReference>
<name>A0A4Q4N513_ALTAL</name>
<dbReference type="Pfam" id="PF00689">
    <property type="entry name" value="Cation_ATPase_C"/>
    <property type="match status" value="1"/>
</dbReference>
<evidence type="ECO:0000256" key="8">
    <source>
        <dbReference type="ARBA" id="ARBA00022837"/>
    </source>
</evidence>
<feature type="transmembrane region" description="Helical" evidence="17">
    <location>
        <begin position="780"/>
        <end position="800"/>
    </location>
</feature>
<dbReference type="AlphaFoldDB" id="A0A4Q4N513"/>
<dbReference type="SUPFAM" id="SSF56784">
    <property type="entry name" value="HAD-like"/>
    <property type="match status" value="1"/>
</dbReference>
<evidence type="ECO:0000256" key="15">
    <source>
        <dbReference type="ARBA" id="ARBA00048694"/>
    </source>
</evidence>
<evidence type="ECO:0000256" key="7">
    <source>
        <dbReference type="ARBA" id="ARBA00022741"/>
    </source>
</evidence>
<dbReference type="SFLD" id="SFLDS00003">
    <property type="entry name" value="Haloacid_Dehalogenase"/>
    <property type="match status" value="1"/>
</dbReference>
<dbReference type="Pfam" id="PF00122">
    <property type="entry name" value="E1-E2_ATPase"/>
    <property type="match status" value="1"/>
</dbReference>
<dbReference type="FunFam" id="3.40.1110.10:FF:000031">
    <property type="entry name" value="Calcium-transporting ATPase"/>
    <property type="match status" value="1"/>
</dbReference>
<keyword evidence="11" id="KW-1278">Translocase</keyword>
<dbReference type="Gene3D" id="1.20.1110.10">
    <property type="entry name" value="Calcium-transporting ATPase, transmembrane domain"/>
    <property type="match status" value="1"/>
</dbReference>
<dbReference type="GO" id="GO:0005886">
    <property type="term" value="C:plasma membrane"/>
    <property type="evidence" value="ECO:0007669"/>
    <property type="project" value="TreeGrafter"/>
</dbReference>
<dbReference type="GO" id="GO:0005524">
    <property type="term" value="F:ATP binding"/>
    <property type="evidence" value="ECO:0007669"/>
    <property type="project" value="UniProtKB-KW"/>
</dbReference>
<dbReference type="SUPFAM" id="SSF81665">
    <property type="entry name" value="Calcium ATPase, transmembrane domain M"/>
    <property type="match status" value="1"/>
</dbReference>
<dbReference type="SUPFAM" id="SSF81653">
    <property type="entry name" value="Calcium ATPase, transduction domain A"/>
    <property type="match status" value="1"/>
</dbReference>
<dbReference type="NCBIfam" id="TIGR01517">
    <property type="entry name" value="ATPase-IIB_Ca"/>
    <property type="match status" value="1"/>
</dbReference>
<feature type="transmembrane region" description="Helical" evidence="17">
    <location>
        <begin position="745"/>
        <end position="768"/>
    </location>
</feature>
<comment type="caution">
    <text evidence="17">Lacks conserved residue(s) required for the propagation of feature annotation.</text>
</comment>
<feature type="domain" description="Cation-transporting P-type ATPase C-terminal" evidence="19">
    <location>
        <begin position="623"/>
        <end position="800"/>
    </location>
</feature>
<feature type="transmembrane region" description="Helical" evidence="17">
    <location>
        <begin position="122"/>
        <end position="143"/>
    </location>
</feature>
<evidence type="ECO:0000259" key="19">
    <source>
        <dbReference type="Pfam" id="PF00689"/>
    </source>
</evidence>
<dbReference type="EMBL" id="PDXD01000037">
    <property type="protein sequence ID" value="RYN70772.1"/>
    <property type="molecule type" value="Genomic_DNA"/>
</dbReference>
<dbReference type="PANTHER" id="PTHR24093">
    <property type="entry name" value="CATION TRANSPORTING ATPASE"/>
    <property type="match status" value="1"/>
</dbReference>
<dbReference type="GO" id="GO:0005774">
    <property type="term" value="C:vacuolar membrane"/>
    <property type="evidence" value="ECO:0007669"/>
    <property type="project" value="UniProtKB-SubCell"/>
</dbReference>
<protein>
    <recommendedName>
        <fullName evidence="17">Calcium-transporting ATPase</fullName>
        <ecNumber evidence="17">7.2.2.10</ecNumber>
    </recommendedName>
</protein>
<dbReference type="SFLD" id="SFLDF00027">
    <property type="entry name" value="p-type_atpase"/>
    <property type="match status" value="1"/>
</dbReference>
<keyword evidence="9 17" id="KW-0067">ATP-binding</keyword>
<dbReference type="InterPro" id="IPR059000">
    <property type="entry name" value="ATPase_P-type_domA"/>
</dbReference>
<evidence type="ECO:0000256" key="4">
    <source>
        <dbReference type="ARBA" id="ARBA00022568"/>
    </source>
</evidence>
<sequence>MISIYDVLAGDIIHMEPGDIIPVDGIFVDGSDVKCDESSATGESDAMRKTPGAVVMKALESGQPAKNLDPFVISGAKVLEGVGTFMATSVGEHSSFGQIMMSVRVEIEATPLQEKLGKLAMAIAYLGTTAAGILFFVLLFRFVGGLSGDTRSASAKGSAFMDILIVAVTIIVVAVPEGLPLAVTLALAFATTKMLKENNLVRILRACETMGNATAICSDKTGTLTTNRMTVVAGTFGTTSFVHADSANSDKDQTIAAWASQVSSAAKQLLIQSIAINSTAFEGQEDGKPVFVGSKTETALLELAKDHLGLVSLSETRDNEQVIHMFPFDSAKKCMGAVIKLPNGQYRLVVKGASEILLSFASEFAHFETLEAEPLSEEHRQVLTDTINAYANRSLRTIGLVYRDFPQWPPANAALTEGGSVDFASLLRDLTFFGLVGIQDPVRPGVPEAVRKAQKAGVTVRMVTGDNMQTARAIATECLIYTEGGLVMEGPDFRRLSTEQLDEMLPRLQVLARSSPEDKRILVTRLKALGEIVAVTGDGTNDAPALKAANVGFSMVSGTEVAKEASSIILMDDNFSSIITALMWGRAVNDAVQKFLQFQITVNITAVVLAFVTAVYDDEMKPALRAVQLLWVNLIMDTFAALALATDPPTEKILDRPPQGKGPLITTTMWKQITGQNIYKITVIFVLYFAGGDILGYDLSDPDKQLELDTVIFNSFVWMQIFNIFNNRRLDNKLNVLEGILRNWFFIGIVVMIIGLQVLIVFVGGRAFQIKPGGIDGTQWAVSIITGFVCIPWAVLIRYFPDEWFAVIARVVGKPVVVVYRWCCKGCRKIKGLFTRNKKAEDVDAEAGPAPAIVVVGDDSSVSENRK</sequence>
<evidence type="ECO:0000256" key="16">
    <source>
        <dbReference type="ARBA" id="ARBA00059328"/>
    </source>
</evidence>
<dbReference type="GO" id="GO:0006874">
    <property type="term" value="P:intracellular calcium ion homeostasis"/>
    <property type="evidence" value="ECO:0007669"/>
    <property type="project" value="TreeGrafter"/>
</dbReference>
<dbReference type="PROSITE" id="PS00154">
    <property type="entry name" value="ATPASE_E1_E2"/>
    <property type="match status" value="1"/>
</dbReference>
<comment type="subcellular location">
    <subcellularLocation>
        <location evidence="17">Membrane</location>
        <topology evidence="17">Multi-pass membrane protein</topology>
    </subcellularLocation>
    <subcellularLocation>
        <location evidence="1">Vacuole membrane</location>
        <topology evidence="1">Multi-pass membrane protein</topology>
    </subcellularLocation>
</comment>
<dbReference type="FunFam" id="2.70.150.10:FF:000028">
    <property type="entry name" value="Calcium-transporting ATPase"/>
    <property type="match status" value="1"/>
</dbReference>
<evidence type="ECO:0000256" key="6">
    <source>
        <dbReference type="ARBA" id="ARBA00022723"/>
    </source>
</evidence>
<evidence type="ECO:0000256" key="5">
    <source>
        <dbReference type="ARBA" id="ARBA00022692"/>
    </source>
</evidence>
<dbReference type="InterPro" id="IPR036412">
    <property type="entry name" value="HAD-like_sf"/>
</dbReference>
<comment type="catalytic activity">
    <reaction evidence="15 17">
        <text>Ca(2+)(in) + ATP + H2O = Ca(2+)(out) + ADP + phosphate + H(+)</text>
        <dbReference type="Rhea" id="RHEA:18105"/>
        <dbReference type="ChEBI" id="CHEBI:15377"/>
        <dbReference type="ChEBI" id="CHEBI:15378"/>
        <dbReference type="ChEBI" id="CHEBI:29108"/>
        <dbReference type="ChEBI" id="CHEBI:30616"/>
        <dbReference type="ChEBI" id="CHEBI:43474"/>
        <dbReference type="ChEBI" id="CHEBI:456216"/>
        <dbReference type="EC" id="7.2.2.10"/>
    </reaction>
</comment>
<gene>
    <name evidence="20" type="ORF">AA0117_g10197</name>
</gene>
<dbReference type="InterPro" id="IPR006408">
    <property type="entry name" value="P-type_ATPase_IIB"/>
</dbReference>
<keyword evidence="3" id="KW-0926">Vacuole</keyword>
<evidence type="ECO:0000313" key="21">
    <source>
        <dbReference type="Proteomes" id="UP000291422"/>
    </source>
</evidence>
<evidence type="ECO:0000256" key="10">
    <source>
        <dbReference type="ARBA" id="ARBA00022842"/>
    </source>
</evidence>
<dbReference type="InterPro" id="IPR001757">
    <property type="entry name" value="P_typ_ATPase"/>
</dbReference>
<dbReference type="Pfam" id="PF13246">
    <property type="entry name" value="Cation_ATPase"/>
    <property type="match status" value="1"/>
</dbReference>
<feature type="transmembrane region" description="Helical" evidence="17">
    <location>
        <begin position="708"/>
        <end position="725"/>
    </location>
</feature>
<comment type="similarity">
    <text evidence="17">Belongs to the cation transport ATPase (P-type) (TC 3.A.3) family.</text>
</comment>
<evidence type="ECO:0000256" key="11">
    <source>
        <dbReference type="ARBA" id="ARBA00022967"/>
    </source>
</evidence>
<evidence type="ECO:0000256" key="12">
    <source>
        <dbReference type="ARBA" id="ARBA00022989"/>
    </source>
</evidence>
<comment type="caution">
    <text evidence="20">The sequence shown here is derived from an EMBL/GenBank/DDBJ whole genome shotgun (WGS) entry which is preliminary data.</text>
</comment>
<evidence type="ECO:0000256" key="14">
    <source>
        <dbReference type="ARBA" id="ARBA00023136"/>
    </source>
</evidence>
<dbReference type="InterPro" id="IPR023298">
    <property type="entry name" value="ATPase_P-typ_TM_dom_sf"/>
</dbReference>
<dbReference type="PRINTS" id="PR00119">
    <property type="entry name" value="CATATPASE"/>
</dbReference>
<dbReference type="InterPro" id="IPR044492">
    <property type="entry name" value="P_typ_ATPase_HD_dom"/>
</dbReference>
<organism evidence="20 21">
    <name type="scientific">Alternaria alternata</name>
    <name type="common">Alternaria rot fungus</name>
    <name type="synonym">Torula alternata</name>
    <dbReference type="NCBI Taxonomy" id="5599"/>
    <lineage>
        <taxon>Eukaryota</taxon>
        <taxon>Fungi</taxon>
        <taxon>Dikarya</taxon>
        <taxon>Ascomycota</taxon>
        <taxon>Pezizomycotina</taxon>
        <taxon>Dothideomycetes</taxon>
        <taxon>Pleosporomycetidae</taxon>
        <taxon>Pleosporales</taxon>
        <taxon>Pleosporineae</taxon>
        <taxon>Pleosporaceae</taxon>
        <taxon>Alternaria</taxon>
        <taxon>Alternaria sect. Alternaria</taxon>
        <taxon>Alternaria alternata complex</taxon>
    </lineage>
</organism>
<keyword evidence="2 17" id="KW-0813">Transport</keyword>
<feature type="transmembrane region" description="Helical" evidence="17">
    <location>
        <begin position="595"/>
        <end position="616"/>
    </location>
</feature>
<dbReference type="FunFam" id="3.40.50.1000:FF:000018">
    <property type="entry name" value="Calcium-transporting ATPase"/>
    <property type="match status" value="1"/>
</dbReference>
<feature type="transmembrane region" description="Helical" evidence="17">
    <location>
        <begin position="163"/>
        <end position="190"/>
    </location>
</feature>
<dbReference type="PRINTS" id="PR00120">
    <property type="entry name" value="HATPASE"/>
</dbReference>
<comment type="function">
    <text evidence="16">This magnesium-dependent enzyme catalyzes the hydrolysis of ATP coupled with the transport of calcium. Transports the calcium to the vacuole and participates in the control of the cytosolic free calcium.</text>
</comment>
<keyword evidence="8 17" id="KW-0106">Calcium</keyword>
<keyword evidence="10" id="KW-0460">Magnesium</keyword>
<dbReference type="SFLD" id="SFLDG00002">
    <property type="entry name" value="C1.7:_P-type_atpase_like"/>
    <property type="match status" value="1"/>
</dbReference>
<dbReference type="InterPro" id="IPR008250">
    <property type="entry name" value="ATPase_P-typ_transduc_dom_A_sf"/>
</dbReference>
<dbReference type="VEuPathDB" id="FungiDB:CC77DRAFT_563375"/>
<keyword evidence="13 17" id="KW-0406">Ion transport</keyword>
<evidence type="ECO:0000256" key="9">
    <source>
        <dbReference type="ARBA" id="ARBA00022840"/>
    </source>
</evidence>
<dbReference type="Proteomes" id="UP000291422">
    <property type="component" value="Unassembled WGS sequence"/>
</dbReference>
<keyword evidence="4 17" id="KW-0109">Calcium transport</keyword>
<dbReference type="Gene3D" id="3.40.50.1000">
    <property type="entry name" value="HAD superfamily/HAD-like"/>
    <property type="match status" value="1"/>
</dbReference>
<dbReference type="InterPro" id="IPR006068">
    <property type="entry name" value="ATPase_P-typ_cation-transptr_C"/>
</dbReference>
<keyword evidence="12 17" id="KW-1133">Transmembrane helix</keyword>